<evidence type="ECO:0000313" key="3">
    <source>
        <dbReference type="Proteomes" id="UP000663866"/>
    </source>
</evidence>
<protein>
    <submittedName>
        <fullName evidence="1">Uncharacterized protein</fullName>
    </submittedName>
</protein>
<feature type="non-terminal residue" evidence="1">
    <location>
        <position position="1"/>
    </location>
</feature>
<dbReference type="Proteomes" id="UP000663866">
    <property type="component" value="Unassembled WGS sequence"/>
</dbReference>
<sequence>YRPPELLLGERDYGPAIDMWGKLNFSIEFYIELFFVSDI</sequence>
<dbReference type="Gene3D" id="1.10.510.10">
    <property type="entry name" value="Transferase(Phosphotransferase) domain 1"/>
    <property type="match status" value="1"/>
</dbReference>
<organism evidence="1 3">
    <name type="scientific">Rotaria magnacalcarata</name>
    <dbReference type="NCBI Taxonomy" id="392030"/>
    <lineage>
        <taxon>Eukaryota</taxon>
        <taxon>Metazoa</taxon>
        <taxon>Spiralia</taxon>
        <taxon>Gnathifera</taxon>
        <taxon>Rotifera</taxon>
        <taxon>Eurotatoria</taxon>
        <taxon>Bdelloidea</taxon>
        <taxon>Philodinida</taxon>
        <taxon>Philodinidae</taxon>
        <taxon>Rotaria</taxon>
    </lineage>
</organism>
<dbReference type="AlphaFoldDB" id="A0A821JG49"/>
<keyword evidence="3" id="KW-1185">Reference proteome</keyword>
<dbReference type="EMBL" id="CAJOBG010104780">
    <property type="protein sequence ID" value="CAF4717526.1"/>
    <property type="molecule type" value="Genomic_DNA"/>
</dbReference>
<accession>A0A821JG49</accession>
<comment type="caution">
    <text evidence="1">The sequence shown here is derived from an EMBL/GenBank/DDBJ whole genome shotgun (WGS) entry which is preliminary data.</text>
</comment>
<reference evidence="1" key="1">
    <citation type="submission" date="2021-02" db="EMBL/GenBank/DDBJ databases">
        <authorList>
            <person name="Nowell W R."/>
        </authorList>
    </citation>
    <scope>NUCLEOTIDE SEQUENCE</scope>
</reference>
<evidence type="ECO:0000313" key="2">
    <source>
        <dbReference type="EMBL" id="CAF4742849.1"/>
    </source>
</evidence>
<name>A0A821JG49_9BILA</name>
<evidence type="ECO:0000313" key="1">
    <source>
        <dbReference type="EMBL" id="CAF4717526.1"/>
    </source>
</evidence>
<dbReference type="InterPro" id="IPR011009">
    <property type="entry name" value="Kinase-like_dom_sf"/>
</dbReference>
<dbReference type="EMBL" id="CAJOBG010111727">
    <property type="protein sequence ID" value="CAF4742849.1"/>
    <property type="molecule type" value="Genomic_DNA"/>
</dbReference>
<proteinExistence type="predicted"/>
<dbReference type="SUPFAM" id="SSF56112">
    <property type="entry name" value="Protein kinase-like (PK-like)"/>
    <property type="match status" value="1"/>
</dbReference>
<gene>
    <name evidence="1" type="ORF">OVN521_LOCUS48962</name>
    <name evidence="2" type="ORF">OVN521_LOCUS49865</name>
</gene>